<evidence type="ECO:0000313" key="3">
    <source>
        <dbReference type="Proteomes" id="UP000590412"/>
    </source>
</evidence>
<accession>A0A8X7NI14</accession>
<gene>
    <name evidence="2" type="ORF">FOB60_004338</name>
</gene>
<proteinExistence type="predicted"/>
<sequence length="240" mass="27072">MSDVPLTPPRRTKKHSTFSTPNQYALLTPATSAKKSKSFSNTNISSANRLSAIAPNTPQKSPSKTNSHRKRNFNDIFVDTNTQSCEKLPMGLFLPSPRIVGSGRNGKHLPVSNNRSEVREEPPTTPGKQVINEEMVKQWHNTSDDEEEVEIMTLEETKKIPKVHLPNPFLTSESSPSVKEQHSLESSNPFLDNKENDLKQKVDYNTHMELINNKTGQRKVVKLTKNQMKIKPKKLSFEGL</sequence>
<dbReference type="OrthoDB" id="3997968at2759"/>
<feature type="region of interest" description="Disordered" evidence="1">
    <location>
        <begin position="1"/>
        <end position="73"/>
    </location>
</feature>
<dbReference type="Proteomes" id="UP000590412">
    <property type="component" value="Unassembled WGS sequence"/>
</dbReference>
<comment type="caution">
    <text evidence="2">The sequence shown here is derived from an EMBL/GenBank/DDBJ whole genome shotgun (WGS) entry which is preliminary data.</text>
</comment>
<evidence type="ECO:0000256" key="1">
    <source>
        <dbReference type="SAM" id="MobiDB-lite"/>
    </source>
</evidence>
<dbReference type="EMBL" id="JABWAB010000006">
    <property type="protein sequence ID" value="KAF6048955.1"/>
    <property type="molecule type" value="Genomic_DNA"/>
</dbReference>
<feature type="compositionally biased region" description="Polar residues" evidence="1">
    <location>
        <begin position="17"/>
        <end position="65"/>
    </location>
</feature>
<feature type="region of interest" description="Disordered" evidence="1">
    <location>
        <begin position="95"/>
        <end position="127"/>
    </location>
</feature>
<evidence type="ECO:0000313" key="2">
    <source>
        <dbReference type="EMBL" id="KAF6048955.1"/>
    </source>
</evidence>
<feature type="region of interest" description="Disordered" evidence="1">
    <location>
        <begin position="164"/>
        <end position="197"/>
    </location>
</feature>
<reference evidence="2" key="1">
    <citation type="submission" date="2020-03" db="EMBL/GenBank/DDBJ databases">
        <title>FDA dAtabase for Regulatory Grade micrObial Sequences (FDA-ARGOS): Supporting development and validation of Infectious Disease Dx tests.</title>
        <authorList>
            <person name="Campos J."/>
            <person name="Goldberg B."/>
            <person name="Tallon L."/>
            <person name="Sadzewicz L."/>
            <person name="Vavikolanu K."/>
            <person name="Mehta A."/>
            <person name="Aluvathingal J."/>
            <person name="Nadendla S."/>
            <person name="Nandy P."/>
            <person name="Geyer C."/>
            <person name="Yan Y."/>
            <person name="Sichtig H."/>
        </authorList>
    </citation>
    <scope>NUCLEOTIDE SEQUENCE [LARGE SCALE GENOMIC DNA]</scope>
    <source>
        <strain evidence="2">FDAARGOS_652</strain>
    </source>
</reference>
<name>A0A8X7NI14_CANPA</name>
<protein>
    <submittedName>
        <fullName evidence="2">Uncharacterized protein</fullName>
    </submittedName>
</protein>
<feature type="compositionally biased region" description="Polar residues" evidence="1">
    <location>
        <begin position="169"/>
        <end position="190"/>
    </location>
</feature>
<dbReference type="AlphaFoldDB" id="A0A8X7NI14"/>
<organism evidence="2 3">
    <name type="scientific">Candida parapsilosis</name>
    <name type="common">Yeast</name>
    <dbReference type="NCBI Taxonomy" id="5480"/>
    <lineage>
        <taxon>Eukaryota</taxon>
        <taxon>Fungi</taxon>
        <taxon>Dikarya</taxon>
        <taxon>Ascomycota</taxon>
        <taxon>Saccharomycotina</taxon>
        <taxon>Pichiomycetes</taxon>
        <taxon>Debaryomycetaceae</taxon>
        <taxon>Candida/Lodderomyces clade</taxon>
        <taxon>Candida</taxon>
    </lineage>
</organism>